<evidence type="ECO:0000256" key="5">
    <source>
        <dbReference type="ARBA" id="ARBA00022989"/>
    </source>
</evidence>
<gene>
    <name evidence="9" type="ORF">EDD32_1237</name>
</gene>
<dbReference type="EMBL" id="RKRA01000001">
    <property type="protein sequence ID" value="RPF26783.1"/>
    <property type="molecule type" value="Genomic_DNA"/>
</dbReference>
<dbReference type="InterPro" id="IPR050925">
    <property type="entry name" value="Rhomboid_protease_S54"/>
</dbReference>
<dbReference type="Gene3D" id="1.20.1540.10">
    <property type="entry name" value="Rhomboid-like"/>
    <property type="match status" value="1"/>
</dbReference>
<feature type="transmembrane region" description="Helical" evidence="7">
    <location>
        <begin position="121"/>
        <end position="141"/>
    </location>
</feature>
<comment type="caution">
    <text evidence="9">The sequence shown here is derived from an EMBL/GenBank/DDBJ whole genome shotgun (WGS) entry which is preliminary data.</text>
</comment>
<dbReference type="AlphaFoldDB" id="A0A3N4Z2P4"/>
<dbReference type="Proteomes" id="UP000280726">
    <property type="component" value="Unassembled WGS sequence"/>
</dbReference>
<comment type="similarity">
    <text evidence="2">Belongs to the peptidase S54 family.</text>
</comment>
<proteinExistence type="inferred from homology"/>
<dbReference type="RefSeq" id="WP_123915871.1">
    <property type="nucleotide sequence ID" value="NZ_RKRA01000001.1"/>
</dbReference>
<evidence type="ECO:0000313" key="10">
    <source>
        <dbReference type="Proteomes" id="UP000280726"/>
    </source>
</evidence>
<dbReference type="SUPFAM" id="SSF144091">
    <property type="entry name" value="Rhomboid-like"/>
    <property type="match status" value="1"/>
</dbReference>
<feature type="domain" description="Peptidase S54 rhomboid" evidence="8">
    <location>
        <begin position="114"/>
        <end position="248"/>
    </location>
</feature>
<dbReference type="GO" id="GO:0004252">
    <property type="term" value="F:serine-type endopeptidase activity"/>
    <property type="evidence" value="ECO:0007669"/>
    <property type="project" value="InterPro"/>
</dbReference>
<evidence type="ECO:0000256" key="2">
    <source>
        <dbReference type="ARBA" id="ARBA00009045"/>
    </source>
</evidence>
<evidence type="ECO:0000256" key="3">
    <source>
        <dbReference type="ARBA" id="ARBA00022692"/>
    </source>
</evidence>
<feature type="transmembrane region" description="Helical" evidence="7">
    <location>
        <begin position="153"/>
        <end position="171"/>
    </location>
</feature>
<feature type="transmembrane region" description="Helical" evidence="7">
    <location>
        <begin position="257"/>
        <end position="276"/>
    </location>
</feature>
<organism evidence="9 10">
    <name type="scientific">Georgenia muralis</name>
    <dbReference type="NCBI Taxonomy" id="154117"/>
    <lineage>
        <taxon>Bacteria</taxon>
        <taxon>Bacillati</taxon>
        <taxon>Actinomycetota</taxon>
        <taxon>Actinomycetes</taxon>
        <taxon>Micrococcales</taxon>
        <taxon>Bogoriellaceae</taxon>
        <taxon>Georgenia</taxon>
    </lineage>
</organism>
<comment type="subcellular location">
    <subcellularLocation>
        <location evidence="1">Membrane</location>
        <topology evidence="1">Multi-pass membrane protein</topology>
    </subcellularLocation>
</comment>
<evidence type="ECO:0000256" key="6">
    <source>
        <dbReference type="ARBA" id="ARBA00023136"/>
    </source>
</evidence>
<keyword evidence="3 7" id="KW-0812">Transmembrane</keyword>
<keyword evidence="4" id="KW-0378">Hydrolase</keyword>
<keyword evidence="9" id="KW-0645">Protease</keyword>
<dbReference type="InterPro" id="IPR035952">
    <property type="entry name" value="Rhomboid-like_sf"/>
</dbReference>
<reference evidence="9 10" key="1">
    <citation type="submission" date="2018-11" db="EMBL/GenBank/DDBJ databases">
        <title>Sequencing the genomes of 1000 actinobacteria strains.</title>
        <authorList>
            <person name="Klenk H.-P."/>
        </authorList>
    </citation>
    <scope>NUCLEOTIDE SEQUENCE [LARGE SCALE GENOMIC DNA]</scope>
    <source>
        <strain evidence="9 10">DSM 14418</strain>
    </source>
</reference>
<dbReference type="PANTHER" id="PTHR43731:SF14">
    <property type="entry name" value="PRESENILIN-ASSOCIATED RHOMBOID-LIKE PROTEIN, MITOCHONDRIAL"/>
    <property type="match status" value="1"/>
</dbReference>
<keyword evidence="10" id="KW-1185">Reference proteome</keyword>
<dbReference type="OrthoDB" id="9807874at2"/>
<keyword evidence="6 7" id="KW-0472">Membrane</keyword>
<keyword evidence="5 7" id="KW-1133">Transmembrane helix</keyword>
<feature type="transmembrane region" description="Helical" evidence="7">
    <location>
        <begin position="208"/>
        <end position="226"/>
    </location>
</feature>
<dbReference type="InterPro" id="IPR022764">
    <property type="entry name" value="Peptidase_S54_rhomboid_dom"/>
</dbReference>
<evidence type="ECO:0000259" key="8">
    <source>
        <dbReference type="Pfam" id="PF01694"/>
    </source>
</evidence>
<feature type="transmembrane region" description="Helical" evidence="7">
    <location>
        <begin position="177"/>
        <end position="201"/>
    </location>
</feature>
<name>A0A3N4Z2P4_9MICO</name>
<accession>A0A3N4Z2P4</accession>
<evidence type="ECO:0000256" key="4">
    <source>
        <dbReference type="ARBA" id="ARBA00022801"/>
    </source>
</evidence>
<feature type="transmembrane region" description="Helical" evidence="7">
    <location>
        <begin position="76"/>
        <end position="101"/>
    </location>
</feature>
<evidence type="ECO:0000313" key="9">
    <source>
        <dbReference type="EMBL" id="RPF26783.1"/>
    </source>
</evidence>
<protein>
    <submittedName>
        <fullName evidence="9">Membrane associated rhomboid family serine protease</fullName>
    </submittedName>
</protein>
<dbReference type="PANTHER" id="PTHR43731">
    <property type="entry name" value="RHOMBOID PROTEASE"/>
    <property type="match status" value="1"/>
</dbReference>
<feature type="transmembrane region" description="Helical" evidence="7">
    <location>
        <begin position="232"/>
        <end position="250"/>
    </location>
</feature>
<dbReference type="CDD" id="cd19756">
    <property type="entry name" value="Bbox2"/>
    <property type="match status" value="1"/>
</dbReference>
<sequence length="281" mass="29783">MSHDPGQTGTEVPVCPRHPDVVAYVRCQRCGRPTCPQCQRPAPVGIQCVDCVAEARRNAPVVRTVLGGRARGDKPVITVTVIGLSVLAYLLQMVLGGALTSRLVFAPSIGWVEPHRFLTSAFLHGGALHLAVNMYALWIVGSVLEPALGRWRYIALYLLSAIGGSVAVLVLADPEGISWITQVVGASGAVFGLFSAIFLVMRRLGRDATQILVLIGVNFALGFFISSISWQAHLGGAVIGAILAAAYVYAPKDRRTLVSVLATVGVAVVLLVAAYLKYTVA</sequence>
<dbReference type="Pfam" id="PF01694">
    <property type="entry name" value="Rhomboid"/>
    <property type="match status" value="1"/>
</dbReference>
<dbReference type="GO" id="GO:0016020">
    <property type="term" value="C:membrane"/>
    <property type="evidence" value="ECO:0007669"/>
    <property type="project" value="UniProtKB-SubCell"/>
</dbReference>
<dbReference type="GO" id="GO:0006508">
    <property type="term" value="P:proteolysis"/>
    <property type="evidence" value="ECO:0007669"/>
    <property type="project" value="UniProtKB-KW"/>
</dbReference>
<evidence type="ECO:0000256" key="7">
    <source>
        <dbReference type="SAM" id="Phobius"/>
    </source>
</evidence>
<evidence type="ECO:0000256" key="1">
    <source>
        <dbReference type="ARBA" id="ARBA00004141"/>
    </source>
</evidence>